<name>A0A1I0NVF5_9RHOB</name>
<dbReference type="Gene3D" id="3.40.50.150">
    <property type="entry name" value="Vaccinia Virus protein VP39"/>
    <property type="match status" value="1"/>
</dbReference>
<evidence type="ECO:0000313" key="2">
    <source>
        <dbReference type="Proteomes" id="UP000199650"/>
    </source>
</evidence>
<keyword evidence="1" id="KW-0808">Transferase</keyword>
<dbReference type="RefSeq" id="WP_218142229.1">
    <property type="nucleotide sequence ID" value="NZ_FOJB01000001.1"/>
</dbReference>
<protein>
    <submittedName>
        <fullName evidence="1">UbiE/COQ5 methyltransferase family protein</fullName>
    </submittedName>
</protein>
<dbReference type="GO" id="GO:0032259">
    <property type="term" value="P:methylation"/>
    <property type="evidence" value="ECO:0007669"/>
    <property type="project" value="UniProtKB-KW"/>
</dbReference>
<organism evidence="1 2">
    <name type="scientific">Aliiroseovarius sediminilitoris</name>
    <dbReference type="NCBI Taxonomy" id="1173584"/>
    <lineage>
        <taxon>Bacteria</taxon>
        <taxon>Pseudomonadati</taxon>
        <taxon>Pseudomonadota</taxon>
        <taxon>Alphaproteobacteria</taxon>
        <taxon>Rhodobacterales</taxon>
        <taxon>Paracoccaceae</taxon>
        <taxon>Aliiroseovarius</taxon>
    </lineage>
</organism>
<dbReference type="EMBL" id="FOJB01000001">
    <property type="protein sequence ID" value="SEW04951.1"/>
    <property type="molecule type" value="Genomic_DNA"/>
</dbReference>
<dbReference type="GO" id="GO:0008168">
    <property type="term" value="F:methyltransferase activity"/>
    <property type="evidence" value="ECO:0007669"/>
    <property type="project" value="UniProtKB-KW"/>
</dbReference>
<dbReference type="CDD" id="cd02440">
    <property type="entry name" value="AdoMet_MTases"/>
    <property type="match status" value="1"/>
</dbReference>
<proteinExistence type="predicted"/>
<dbReference type="Pfam" id="PF01209">
    <property type="entry name" value="Ubie_methyltran"/>
    <property type="match status" value="1"/>
</dbReference>
<accession>A0A1I0NVF5</accession>
<dbReference type="AlphaFoldDB" id="A0A1I0NVF5"/>
<sequence>MKDFDAEAYKLSTQVQWDTVAEHWNAWGSLLDRWLGPSTEALLDMCDVQTGSRVLHVAGGSGQDAMQSARRVGNTGHVLSTDFSEELTRLANIQFADAGVSQAHAVTMDGENISVDGPLFDAVISRVGLIFFPDQERSMNSQIDALKSGGTVGALVYATPQECRFFSDPVGIIRKHANLPPPEPGMPGPFSLGAPGVIESLFERTGLTDIQIQKIDAPVTLPSAKDCLRFEQESFGALHQMLGGLDDVAKQKAWEAVEKALEAFETDQGFAGPCTMIAASGRKP</sequence>
<reference evidence="1 2" key="1">
    <citation type="submission" date="2016-10" db="EMBL/GenBank/DDBJ databases">
        <authorList>
            <person name="de Groot N.N."/>
        </authorList>
    </citation>
    <scope>NUCLEOTIDE SEQUENCE [LARGE SCALE GENOMIC DNA]</scope>
    <source>
        <strain evidence="1 2">DSM 29439</strain>
    </source>
</reference>
<gene>
    <name evidence="1" type="ORF">SAMN05444851_1087</name>
</gene>
<keyword evidence="1" id="KW-0489">Methyltransferase</keyword>
<dbReference type="Proteomes" id="UP000199650">
    <property type="component" value="Unassembled WGS sequence"/>
</dbReference>
<keyword evidence="2" id="KW-1185">Reference proteome</keyword>
<evidence type="ECO:0000313" key="1">
    <source>
        <dbReference type="EMBL" id="SEW04951.1"/>
    </source>
</evidence>
<dbReference type="STRING" id="1173584.SAMN05444851_1087"/>
<dbReference type="InterPro" id="IPR029063">
    <property type="entry name" value="SAM-dependent_MTases_sf"/>
</dbReference>
<dbReference type="SUPFAM" id="SSF53335">
    <property type="entry name" value="S-adenosyl-L-methionine-dependent methyltransferases"/>
    <property type="match status" value="1"/>
</dbReference>